<sequence length="611" mass="69953">MAATNVPKRDVIIAIDFGTTYSGFGYVFTNASEDHIYIFQKWGRGQGMTYSKTPTALLLTEKGELHKFGHAAVEMYAKQAISKKDCKKLLYFDKFKLLLHSKEDLNENTEVEARNGKKWPALEVFAKCLEYLKKVATDAINERHLKSDKDNPGAEVMYKDSQIQWVITIPAIWSISAKEFMRKAAYKAGIASPEDPDQLILALEPEAASYYCRKLPFNRFKGNRGDSRVVRETLDREKVPYMVVDNGGGTLDITVHEVDAVDGHILEKHCPSGGLFGGIHVDREFENLMSRAFGEFFMRRFKEDFPNDWHSIMNRFETHKRAEEDVDNDEISIPLPLTFIRSCNQDIGSDDDINNRIRRFYKDQVSVSSDYLNITMKTLGDLHYPIVAKIADHIHELLAKDSLRDVKTMFLVGGFSEAQFLRKEISRRFKEKRILIPHDPELAIIHGAVEFAQDPSLLRARVMGRTYGVDTWTRFDPDEHPPEKREIRPHKVYCRDIFETLAAKNERIDIEEKRSYTFFPINPKQTQVRFEFYSTIKEDAQFITDPEVVSENVAIVVASPDTTKGCDRELRLDVMFGGTELKVQVTDVESGNAGTASIELVSKPVLHSRFH</sequence>
<gene>
    <name evidence="1" type="ORF">PEVE_00036484</name>
</gene>
<comment type="caution">
    <text evidence="1">The sequence shown here is derived from an EMBL/GenBank/DDBJ whole genome shotgun (WGS) entry which is preliminary data.</text>
</comment>
<evidence type="ECO:0000313" key="1">
    <source>
        <dbReference type="EMBL" id="CAH3029625.1"/>
    </source>
</evidence>
<evidence type="ECO:0000313" key="2">
    <source>
        <dbReference type="Proteomes" id="UP001159427"/>
    </source>
</evidence>
<dbReference type="Proteomes" id="UP001159427">
    <property type="component" value="Unassembled WGS sequence"/>
</dbReference>
<dbReference type="CDD" id="cd10229">
    <property type="entry name" value="ASKHA_NBD_HSP70_HSPA12"/>
    <property type="match status" value="1"/>
</dbReference>
<accession>A0ABN8MNE1</accession>
<dbReference type="Gene3D" id="3.30.420.40">
    <property type="match status" value="1"/>
</dbReference>
<keyword evidence="2" id="KW-1185">Reference proteome</keyword>
<proteinExistence type="predicted"/>
<name>A0ABN8MNE1_9CNID</name>
<dbReference type="EMBL" id="CALNXI010000583">
    <property type="protein sequence ID" value="CAH3029625.1"/>
    <property type="molecule type" value="Genomic_DNA"/>
</dbReference>
<reference evidence="1 2" key="1">
    <citation type="submission" date="2022-05" db="EMBL/GenBank/DDBJ databases">
        <authorList>
            <consortium name="Genoscope - CEA"/>
            <person name="William W."/>
        </authorList>
    </citation>
    <scope>NUCLEOTIDE SEQUENCE [LARGE SCALE GENOMIC DNA]</scope>
</reference>
<organism evidence="1 2">
    <name type="scientific">Porites evermanni</name>
    <dbReference type="NCBI Taxonomy" id="104178"/>
    <lineage>
        <taxon>Eukaryota</taxon>
        <taxon>Metazoa</taxon>
        <taxon>Cnidaria</taxon>
        <taxon>Anthozoa</taxon>
        <taxon>Hexacorallia</taxon>
        <taxon>Scleractinia</taxon>
        <taxon>Fungiina</taxon>
        <taxon>Poritidae</taxon>
        <taxon>Porites</taxon>
    </lineage>
</organism>
<dbReference type="SUPFAM" id="SSF53067">
    <property type="entry name" value="Actin-like ATPase domain"/>
    <property type="match status" value="2"/>
</dbReference>
<dbReference type="InterPro" id="IPR043129">
    <property type="entry name" value="ATPase_NBD"/>
</dbReference>
<protein>
    <submittedName>
        <fullName evidence="1">Uncharacterized protein</fullName>
    </submittedName>
</protein>
<dbReference type="PANTHER" id="PTHR14187:SF5">
    <property type="entry name" value="HEAT SHOCK 70 KDA PROTEIN 12A"/>
    <property type="match status" value="1"/>
</dbReference>
<dbReference type="PANTHER" id="PTHR14187">
    <property type="entry name" value="ALPHA KINASE/ELONGATION FACTOR 2 KINASE"/>
    <property type="match status" value="1"/>
</dbReference>